<feature type="domain" description="Nematode cuticle collagen N-terminal" evidence="4">
    <location>
        <begin position="40"/>
        <end position="92"/>
    </location>
</feature>
<dbReference type="SMART" id="SM01088">
    <property type="entry name" value="Col_cuticle_N"/>
    <property type="match status" value="1"/>
</dbReference>
<feature type="region of interest" description="Disordered" evidence="2">
    <location>
        <begin position="236"/>
        <end position="314"/>
    </location>
</feature>
<dbReference type="GO" id="GO:0042302">
    <property type="term" value="F:structural constituent of cuticle"/>
    <property type="evidence" value="ECO:0007669"/>
    <property type="project" value="InterPro"/>
</dbReference>
<feature type="transmembrane region" description="Helical" evidence="3">
    <location>
        <begin position="40"/>
        <end position="64"/>
    </location>
</feature>
<evidence type="ECO:0000256" key="1">
    <source>
        <dbReference type="ARBA" id="ARBA00022737"/>
    </source>
</evidence>
<dbReference type="WBParaSite" id="jg6980">
    <property type="protein sequence ID" value="jg6980"/>
    <property type="gene ID" value="jg6980"/>
</dbReference>
<keyword evidence="1" id="KW-0677">Repeat</keyword>
<evidence type="ECO:0000256" key="2">
    <source>
        <dbReference type="SAM" id="MobiDB-lite"/>
    </source>
</evidence>
<dbReference type="PANTHER" id="PTHR24637">
    <property type="entry name" value="COLLAGEN"/>
    <property type="match status" value="1"/>
</dbReference>
<keyword evidence="3" id="KW-0472">Membrane</keyword>
<dbReference type="PANTHER" id="PTHR24637:SF284">
    <property type="entry name" value="NEMATODE CUTICLE COLLAGEN N-TERMINAL DOMAIN-CONTAINING PROTEIN"/>
    <property type="match status" value="1"/>
</dbReference>
<dbReference type="Pfam" id="PF01391">
    <property type="entry name" value="Collagen"/>
    <property type="match status" value="2"/>
</dbReference>
<dbReference type="AlphaFoldDB" id="A0A915EIA3"/>
<feature type="compositionally biased region" description="Low complexity" evidence="2">
    <location>
        <begin position="253"/>
        <end position="263"/>
    </location>
</feature>
<dbReference type="Proteomes" id="UP000887574">
    <property type="component" value="Unplaced"/>
</dbReference>
<proteinExistence type="predicted"/>
<keyword evidence="3" id="KW-1133">Transmembrane helix</keyword>
<dbReference type="InterPro" id="IPR002486">
    <property type="entry name" value="Col_cuticle_N"/>
</dbReference>
<name>A0A915EIA3_9BILA</name>
<reference evidence="6" key="1">
    <citation type="submission" date="2022-11" db="UniProtKB">
        <authorList>
            <consortium name="WormBaseParasite"/>
        </authorList>
    </citation>
    <scope>IDENTIFICATION</scope>
</reference>
<sequence>MIAISKTKFLSWSHYPIIDNKQIKSIEEKQLYTDMQQMRLLAFVGVMVSAVATVVAAFLVPFLYNHLQYVQSMAVDEIDYCRMRVTNVRKEISRTQVIMVTSSMVKKVKRQIEKTECCGCGIGIAGAPGLPGMDGMDGIDGVAGRPGQDQSDFPLPRQLQPQQWCHICDEAQAGPQGRPGVKGPPGQEGIPGPPGPDGRLIGERGAPGIRGPPGEPGIPGMIGLPGLVGQLIDQSDAMVGPAGPKGPPGKSGPPGSIGLPGQPGEDGDIGEIGDPGEPGAPGENGKDGRRGMDGPPGFGGHCDHCPPPRTAPGY</sequence>
<evidence type="ECO:0000313" key="5">
    <source>
        <dbReference type="Proteomes" id="UP000887574"/>
    </source>
</evidence>
<feature type="region of interest" description="Disordered" evidence="2">
    <location>
        <begin position="171"/>
        <end position="218"/>
    </location>
</feature>
<keyword evidence="5" id="KW-1185">Reference proteome</keyword>
<evidence type="ECO:0000259" key="4">
    <source>
        <dbReference type="SMART" id="SM01088"/>
    </source>
</evidence>
<evidence type="ECO:0000256" key="3">
    <source>
        <dbReference type="SAM" id="Phobius"/>
    </source>
</evidence>
<keyword evidence="3" id="KW-0812">Transmembrane</keyword>
<protein>
    <submittedName>
        <fullName evidence="6">Nematode cuticle collagen N-terminal domain-containing protein</fullName>
    </submittedName>
</protein>
<dbReference type="Pfam" id="PF01484">
    <property type="entry name" value="Col_cuticle_N"/>
    <property type="match status" value="1"/>
</dbReference>
<accession>A0A915EIA3</accession>
<organism evidence="5 6">
    <name type="scientific">Ditylenchus dipsaci</name>
    <dbReference type="NCBI Taxonomy" id="166011"/>
    <lineage>
        <taxon>Eukaryota</taxon>
        <taxon>Metazoa</taxon>
        <taxon>Ecdysozoa</taxon>
        <taxon>Nematoda</taxon>
        <taxon>Chromadorea</taxon>
        <taxon>Rhabditida</taxon>
        <taxon>Tylenchina</taxon>
        <taxon>Tylenchomorpha</taxon>
        <taxon>Sphaerularioidea</taxon>
        <taxon>Anguinidae</taxon>
        <taxon>Anguininae</taxon>
        <taxon>Ditylenchus</taxon>
    </lineage>
</organism>
<evidence type="ECO:0000313" key="6">
    <source>
        <dbReference type="WBParaSite" id="jg6980"/>
    </source>
</evidence>
<dbReference type="InterPro" id="IPR008160">
    <property type="entry name" value="Collagen"/>
</dbReference>